<dbReference type="InterPro" id="IPR004435">
    <property type="entry name" value="MobB_dom"/>
</dbReference>
<protein>
    <submittedName>
        <fullName evidence="2">Molybdopterin-guanine dinucleotide biosynthesis protein B</fullName>
    </submittedName>
</protein>
<evidence type="ECO:0000313" key="3">
    <source>
        <dbReference type="Proteomes" id="UP000570361"/>
    </source>
</evidence>
<dbReference type="CDD" id="cd03116">
    <property type="entry name" value="MobB"/>
    <property type="match status" value="1"/>
</dbReference>
<comment type="caution">
    <text evidence="2">The sequence shown here is derived from an EMBL/GenBank/DDBJ whole genome shotgun (WGS) entry which is preliminary data.</text>
</comment>
<dbReference type="Gene3D" id="3.40.50.300">
    <property type="entry name" value="P-loop containing nucleotide triphosphate hydrolases"/>
    <property type="match status" value="1"/>
</dbReference>
<accession>A0A7W5B5B9</accession>
<dbReference type="GO" id="GO:0006777">
    <property type="term" value="P:Mo-molybdopterin cofactor biosynthetic process"/>
    <property type="evidence" value="ECO:0007669"/>
    <property type="project" value="InterPro"/>
</dbReference>
<dbReference type="InterPro" id="IPR027417">
    <property type="entry name" value="P-loop_NTPase"/>
</dbReference>
<dbReference type="PANTHER" id="PTHR40072">
    <property type="entry name" value="MOLYBDOPTERIN-GUANINE DINUCLEOTIDE BIOSYNTHESIS ADAPTER PROTEIN-RELATED"/>
    <property type="match status" value="1"/>
</dbReference>
<gene>
    <name evidence="2" type="ORF">FHS18_006851</name>
</gene>
<dbReference type="RefSeq" id="WP_183604720.1">
    <property type="nucleotide sequence ID" value="NZ_JACHXK010000040.1"/>
</dbReference>
<name>A0A7W5B5B9_9BACL</name>
<dbReference type="Pfam" id="PF03205">
    <property type="entry name" value="MobB"/>
    <property type="match status" value="1"/>
</dbReference>
<dbReference type="PANTHER" id="PTHR40072:SF1">
    <property type="entry name" value="MOLYBDOPTERIN-GUANINE DINUCLEOTIDE BIOSYNTHESIS ADAPTER PROTEIN"/>
    <property type="match status" value="1"/>
</dbReference>
<proteinExistence type="predicted"/>
<feature type="domain" description="Molybdopterin-guanine dinucleotide biosynthesis protein B (MobB)" evidence="1">
    <location>
        <begin position="9"/>
        <end position="133"/>
    </location>
</feature>
<dbReference type="NCBIfam" id="TIGR00176">
    <property type="entry name" value="mobB"/>
    <property type="match status" value="1"/>
</dbReference>
<evidence type="ECO:0000313" key="2">
    <source>
        <dbReference type="EMBL" id="MBB3114708.1"/>
    </source>
</evidence>
<dbReference type="GO" id="GO:0005525">
    <property type="term" value="F:GTP binding"/>
    <property type="evidence" value="ECO:0007669"/>
    <property type="project" value="InterPro"/>
</dbReference>
<reference evidence="2 3" key="1">
    <citation type="submission" date="2020-08" db="EMBL/GenBank/DDBJ databases">
        <title>Genomic Encyclopedia of Type Strains, Phase III (KMG-III): the genomes of soil and plant-associated and newly described type strains.</title>
        <authorList>
            <person name="Whitman W."/>
        </authorList>
    </citation>
    <scope>NUCLEOTIDE SEQUENCE [LARGE SCALE GENOMIC DNA]</scope>
    <source>
        <strain evidence="2 3">CECT 5862</strain>
    </source>
</reference>
<sequence>MSIANDPYVLQIVGYKNSGKTTLVQSLIRRLKTQDLTVGTVKHDAHDFTMDTPGTDTWKHQEAGADVTAISSASRSAVLYNQAASLDTLLTRMTDIDLVLVEGFKQAHYPKFVLLRDEGDLKLLSSLTQIEAVLLGPGAEGLQPSLAPRYAVYKRDDADGITRRFNALFGQARL</sequence>
<dbReference type="Proteomes" id="UP000570361">
    <property type="component" value="Unassembled WGS sequence"/>
</dbReference>
<organism evidence="2 3">
    <name type="scientific">Paenibacillus phyllosphaerae</name>
    <dbReference type="NCBI Taxonomy" id="274593"/>
    <lineage>
        <taxon>Bacteria</taxon>
        <taxon>Bacillati</taxon>
        <taxon>Bacillota</taxon>
        <taxon>Bacilli</taxon>
        <taxon>Bacillales</taxon>
        <taxon>Paenibacillaceae</taxon>
        <taxon>Paenibacillus</taxon>
    </lineage>
</organism>
<dbReference type="SUPFAM" id="SSF52540">
    <property type="entry name" value="P-loop containing nucleoside triphosphate hydrolases"/>
    <property type="match status" value="1"/>
</dbReference>
<dbReference type="AlphaFoldDB" id="A0A7W5B5B9"/>
<evidence type="ECO:0000259" key="1">
    <source>
        <dbReference type="Pfam" id="PF03205"/>
    </source>
</evidence>
<dbReference type="EMBL" id="JACHXK010000040">
    <property type="protein sequence ID" value="MBB3114708.1"/>
    <property type="molecule type" value="Genomic_DNA"/>
</dbReference>
<dbReference type="InterPro" id="IPR052539">
    <property type="entry name" value="MGD_biosynthesis_adapter"/>
</dbReference>
<keyword evidence="3" id="KW-1185">Reference proteome</keyword>